<dbReference type="GO" id="GO:0034755">
    <property type="term" value="P:iron ion transmembrane transport"/>
    <property type="evidence" value="ECO:0007669"/>
    <property type="project" value="TreeGrafter"/>
</dbReference>
<comment type="subcellular location">
    <subcellularLocation>
        <location evidence="1">Membrane</location>
        <topology evidence="1">Multi-pass membrane protein</topology>
    </subcellularLocation>
</comment>
<dbReference type="GO" id="GO:0015086">
    <property type="term" value="F:cadmium ion transmembrane transporter activity"/>
    <property type="evidence" value="ECO:0007669"/>
    <property type="project" value="TreeGrafter"/>
</dbReference>
<evidence type="ECO:0000256" key="5">
    <source>
        <dbReference type="ARBA" id="ARBA00022989"/>
    </source>
</evidence>
<feature type="transmembrane region" description="Helical" evidence="8">
    <location>
        <begin position="36"/>
        <end position="56"/>
    </location>
</feature>
<dbReference type="GO" id="GO:0005886">
    <property type="term" value="C:plasma membrane"/>
    <property type="evidence" value="ECO:0007669"/>
    <property type="project" value="TreeGrafter"/>
</dbReference>
<proteinExistence type="inferred from homology"/>
<evidence type="ECO:0000313" key="10">
    <source>
        <dbReference type="Proteomes" id="UP001237642"/>
    </source>
</evidence>
<evidence type="ECO:0000256" key="6">
    <source>
        <dbReference type="ARBA" id="ARBA00023065"/>
    </source>
</evidence>
<name>A0AAD8MV49_9APIA</name>
<dbReference type="EMBL" id="JAUIZM010000005">
    <property type="protein sequence ID" value="KAK1386224.1"/>
    <property type="molecule type" value="Genomic_DNA"/>
</dbReference>
<organism evidence="9 10">
    <name type="scientific">Heracleum sosnowskyi</name>
    <dbReference type="NCBI Taxonomy" id="360622"/>
    <lineage>
        <taxon>Eukaryota</taxon>
        <taxon>Viridiplantae</taxon>
        <taxon>Streptophyta</taxon>
        <taxon>Embryophyta</taxon>
        <taxon>Tracheophyta</taxon>
        <taxon>Spermatophyta</taxon>
        <taxon>Magnoliopsida</taxon>
        <taxon>eudicotyledons</taxon>
        <taxon>Gunneridae</taxon>
        <taxon>Pentapetalae</taxon>
        <taxon>asterids</taxon>
        <taxon>campanulids</taxon>
        <taxon>Apiales</taxon>
        <taxon>Apiaceae</taxon>
        <taxon>Apioideae</taxon>
        <taxon>apioid superclade</taxon>
        <taxon>Tordylieae</taxon>
        <taxon>Tordyliinae</taxon>
        <taxon>Heracleum</taxon>
    </lineage>
</organism>
<keyword evidence="4 8" id="KW-0812">Transmembrane</keyword>
<keyword evidence="7 8" id="KW-0472">Membrane</keyword>
<evidence type="ECO:0000256" key="1">
    <source>
        <dbReference type="ARBA" id="ARBA00004141"/>
    </source>
</evidence>
<gene>
    <name evidence="9" type="ORF">POM88_023959</name>
</gene>
<evidence type="ECO:0000256" key="7">
    <source>
        <dbReference type="ARBA" id="ARBA00023136"/>
    </source>
</evidence>
<evidence type="ECO:0000256" key="2">
    <source>
        <dbReference type="ARBA" id="ARBA00009965"/>
    </source>
</evidence>
<evidence type="ECO:0000313" key="9">
    <source>
        <dbReference type="EMBL" id="KAK1386224.1"/>
    </source>
</evidence>
<accession>A0AAD8MV49</accession>
<comment type="caution">
    <text evidence="9">The sequence shown here is derived from an EMBL/GenBank/DDBJ whole genome shotgun (WGS) entry which is preliminary data.</text>
</comment>
<keyword evidence="10" id="KW-1185">Reference proteome</keyword>
<comment type="similarity">
    <text evidence="2">Belongs to the NRAMP (TC 2.A.55) family.</text>
</comment>
<dbReference type="AlphaFoldDB" id="A0AAD8MV49"/>
<reference evidence="9" key="1">
    <citation type="submission" date="2023-02" db="EMBL/GenBank/DDBJ databases">
        <title>Genome of toxic invasive species Heracleum sosnowskyi carries increased number of genes despite the absence of recent whole-genome duplications.</title>
        <authorList>
            <person name="Schelkunov M."/>
            <person name="Shtratnikova V."/>
            <person name="Makarenko M."/>
            <person name="Klepikova A."/>
            <person name="Omelchenko D."/>
            <person name="Novikova G."/>
            <person name="Obukhova E."/>
            <person name="Bogdanov V."/>
            <person name="Penin A."/>
            <person name="Logacheva M."/>
        </authorList>
    </citation>
    <scope>NUCLEOTIDE SEQUENCE</scope>
    <source>
        <strain evidence="9">Hsosn_3</strain>
        <tissue evidence="9">Leaf</tissue>
    </source>
</reference>
<reference evidence="9" key="2">
    <citation type="submission" date="2023-05" db="EMBL/GenBank/DDBJ databases">
        <authorList>
            <person name="Schelkunov M.I."/>
        </authorList>
    </citation>
    <scope>NUCLEOTIDE SEQUENCE</scope>
    <source>
        <strain evidence="9">Hsosn_3</strain>
        <tissue evidence="9">Leaf</tissue>
    </source>
</reference>
<evidence type="ECO:0000256" key="4">
    <source>
        <dbReference type="ARBA" id="ARBA00022692"/>
    </source>
</evidence>
<sequence>MTHSTSSHLSLVVAAHSVVAVVAGDEDRGEVRKLELLISILVFVMAACFFGELSYVKPPAQDVLKGMFIPKLSGQGATSDAIALLGALVMPIATCSILVIDLRNS</sequence>
<keyword evidence="6" id="KW-0406">Ion transport</keyword>
<dbReference type="PANTHER" id="PTHR11706:SF77">
    <property type="entry name" value="METAL TRANSPORTER NRAMP5"/>
    <property type="match status" value="1"/>
</dbReference>
<dbReference type="PANTHER" id="PTHR11706">
    <property type="entry name" value="SOLUTE CARRIER PROTEIN FAMILY 11 MEMBER"/>
    <property type="match status" value="1"/>
</dbReference>
<feature type="transmembrane region" description="Helical" evidence="8">
    <location>
        <begin position="77"/>
        <end position="100"/>
    </location>
</feature>
<dbReference type="InterPro" id="IPR001046">
    <property type="entry name" value="NRAMP_fam"/>
</dbReference>
<evidence type="ECO:0000256" key="3">
    <source>
        <dbReference type="ARBA" id="ARBA00022448"/>
    </source>
</evidence>
<dbReference type="Pfam" id="PF01566">
    <property type="entry name" value="Nramp"/>
    <property type="match status" value="1"/>
</dbReference>
<dbReference type="Proteomes" id="UP001237642">
    <property type="component" value="Unassembled WGS sequence"/>
</dbReference>
<protein>
    <submittedName>
        <fullName evidence="9">Uncharacterized protein</fullName>
    </submittedName>
</protein>
<keyword evidence="5 8" id="KW-1133">Transmembrane helix</keyword>
<dbReference type="GO" id="GO:0005384">
    <property type="term" value="F:manganese ion transmembrane transporter activity"/>
    <property type="evidence" value="ECO:0007669"/>
    <property type="project" value="TreeGrafter"/>
</dbReference>
<keyword evidence="3" id="KW-0813">Transport</keyword>
<evidence type="ECO:0000256" key="8">
    <source>
        <dbReference type="SAM" id="Phobius"/>
    </source>
</evidence>